<evidence type="ECO:0000256" key="1">
    <source>
        <dbReference type="SAM" id="SignalP"/>
    </source>
</evidence>
<organism evidence="3 4">
    <name type="scientific">Bacteroides nordii</name>
    <dbReference type="NCBI Taxonomy" id="291645"/>
    <lineage>
        <taxon>Bacteria</taxon>
        <taxon>Pseudomonadati</taxon>
        <taxon>Bacteroidota</taxon>
        <taxon>Bacteroidia</taxon>
        <taxon>Bacteroidales</taxon>
        <taxon>Bacteroidaceae</taxon>
        <taxon>Bacteroides</taxon>
    </lineage>
</organism>
<evidence type="ECO:0000259" key="2">
    <source>
        <dbReference type="Pfam" id="PF18003"/>
    </source>
</evidence>
<sequence>MKRISFYSIYTVLLCVLFTSCDVDNYDGPNAKFRGVVIDKTTGKGIQTEQPNGFKIKWTELSWEYQDNIQPEYFWGKTDGSFNWEYAFGYAGSLYEVQPVQGAFVTPEPQQFSLEKGDYPNFTFEVIPFIHIDWEYALEGMELVVKFKATRPEGSTDENFYALSTTRLFISDKTKYVGGMNTGGFINDLSKRIKLNESDLGVEQTVRVELESGKKYYMRVGVQTKNPSNAYNYTEVAEITVP</sequence>
<evidence type="ECO:0000313" key="4">
    <source>
        <dbReference type="Proteomes" id="UP000284379"/>
    </source>
</evidence>
<name>A0A413VUF3_9BACE</name>
<feature type="chain" id="PRO_5019059333" evidence="1">
    <location>
        <begin position="26"/>
        <end position="242"/>
    </location>
</feature>
<keyword evidence="1" id="KW-0732">Signal</keyword>
<accession>A0A413VUF3</accession>
<dbReference type="Gene3D" id="2.60.40.1120">
    <property type="entry name" value="Carboxypeptidase-like, regulatory domain"/>
    <property type="match status" value="1"/>
</dbReference>
<dbReference type="Pfam" id="PF18003">
    <property type="entry name" value="DUF3823_C"/>
    <property type="match status" value="1"/>
</dbReference>
<dbReference type="RefSeq" id="WP_007483513.1">
    <property type="nucleotide sequence ID" value="NZ_CABJFV010000003.1"/>
</dbReference>
<dbReference type="Proteomes" id="UP000284379">
    <property type="component" value="Unassembled WGS sequence"/>
</dbReference>
<dbReference type="PROSITE" id="PS51257">
    <property type="entry name" value="PROKAR_LIPOPROTEIN"/>
    <property type="match status" value="1"/>
</dbReference>
<dbReference type="AlphaFoldDB" id="A0A413VUF3"/>
<feature type="signal peptide" evidence="1">
    <location>
        <begin position="1"/>
        <end position="25"/>
    </location>
</feature>
<protein>
    <submittedName>
        <fullName evidence="3">DUF3823 domain-containing protein</fullName>
    </submittedName>
</protein>
<reference evidence="3 4" key="1">
    <citation type="submission" date="2018-08" db="EMBL/GenBank/DDBJ databases">
        <title>A genome reference for cultivated species of the human gut microbiota.</title>
        <authorList>
            <person name="Zou Y."/>
            <person name="Xue W."/>
            <person name="Luo G."/>
        </authorList>
    </citation>
    <scope>NUCLEOTIDE SEQUENCE [LARGE SCALE GENOMIC DNA]</scope>
    <source>
        <strain evidence="3 4">AM40-30BH</strain>
    </source>
</reference>
<comment type="caution">
    <text evidence="3">The sequence shown here is derived from an EMBL/GenBank/DDBJ whole genome shotgun (WGS) entry which is preliminary data.</text>
</comment>
<dbReference type="EMBL" id="QSGO01000003">
    <property type="protein sequence ID" value="RHB37141.1"/>
    <property type="molecule type" value="Genomic_DNA"/>
</dbReference>
<evidence type="ECO:0000313" key="3">
    <source>
        <dbReference type="EMBL" id="RHB37141.1"/>
    </source>
</evidence>
<feature type="domain" description="DUF3823" evidence="2">
    <location>
        <begin position="135"/>
        <end position="236"/>
    </location>
</feature>
<proteinExistence type="predicted"/>
<gene>
    <name evidence="3" type="ORF">DW888_06245</name>
</gene>
<dbReference type="InterPro" id="IPR041186">
    <property type="entry name" value="DUF3823_C"/>
</dbReference>
<dbReference type="Gene3D" id="2.60.40.2060">
    <property type="match status" value="1"/>
</dbReference>